<evidence type="ECO:0000313" key="3">
    <source>
        <dbReference type="EMBL" id="RNL57490.1"/>
    </source>
</evidence>
<evidence type="ECO:0000313" key="4">
    <source>
        <dbReference type="Proteomes" id="UP000273807"/>
    </source>
</evidence>
<comment type="caution">
    <text evidence="3">The sequence shown here is derived from an EMBL/GenBank/DDBJ whole genome shotgun (WGS) entry which is preliminary data.</text>
</comment>
<dbReference type="AlphaFoldDB" id="A0A3N0C5H5"/>
<dbReference type="EMBL" id="RBED01000074">
    <property type="protein sequence ID" value="RNL57490.1"/>
    <property type="molecule type" value="Genomic_DNA"/>
</dbReference>
<accession>A0A3N0C5H5</accession>
<reference evidence="3 4" key="1">
    <citation type="submission" date="2018-10" db="EMBL/GenBank/DDBJ databases">
        <title>Genome sequencing of Arthrobacter oryzae TNB02.</title>
        <authorList>
            <person name="Cho Y.-J."/>
            <person name="Cho A."/>
            <person name="Kim O.-S."/>
        </authorList>
    </citation>
    <scope>NUCLEOTIDE SEQUENCE [LARGE SCALE GENOMIC DNA]</scope>
    <source>
        <strain evidence="3 4">TNB02</strain>
    </source>
</reference>
<keyword evidence="2" id="KW-0812">Transmembrane</keyword>
<feature type="transmembrane region" description="Helical" evidence="2">
    <location>
        <begin position="130"/>
        <end position="147"/>
    </location>
</feature>
<organism evidence="3 4">
    <name type="scientific">Arthrobacter oryzae</name>
    <dbReference type="NCBI Taxonomy" id="409290"/>
    <lineage>
        <taxon>Bacteria</taxon>
        <taxon>Bacillati</taxon>
        <taxon>Actinomycetota</taxon>
        <taxon>Actinomycetes</taxon>
        <taxon>Micrococcales</taxon>
        <taxon>Micrococcaceae</taxon>
        <taxon>Arthrobacter</taxon>
    </lineage>
</organism>
<keyword evidence="2" id="KW-0472">Membrane</keyword>
<feature type="region of interest" description="Disordered" evidence="1">
    <location>
        <begin position="65"/>
        <end position="85"/>
    </location>
</feature>
<evidence type="ECO:0000256" key="2">
    <source>
        <dbReference type="SAM" id="Phobius"/>
    </source>
</evidence>
<sequence length="170" mass="17544">MVFLALFVIVWAAVLLQVGFWVPDGTSAAPKLNNAVVCAAGVLSTSLSSLTASALGFTVAEVRREQQGSSGTGGSSDKNKDKPTALNTGEITARLSGRIVAAVMVYLVIGLLVLAVWLAKGTASTDLVNAFSLSILGWIIGAAGVVFQTERSGAPRNWADRPQAAATEPD</sequence>
<proteinExistence type="predicted"/>
<feature type="transmembrane region" description="Helical" evidence="2">
    <location>
        <begin position="38"/>
        <end position="60"/>
    </location>
</feature>
<evidence type="ECO:0000256" key="1">
    <source>
        <dbReference type="SAM" id="MobiDB-lite"/>
    </source>
</evidence>
<gene>
    <name evidence="3" type="ORF">D7003_06590</name>
</gene>
<dbReference type="Proteomes" id="UP000273807">
    <property type="component" value="Unassembled WGS sequence"/>
</dbReference>
<feature type="transmembrane region" description="Helical" evidence="2">
    <location>
        <begin position="99"/>
        <end position="118"/>
    </location>
</feature>
<protein>
    <submittedName>
        <fullName evidence="3">Uncharacterized protein</fullName>
    </submittedName>
</protein>
<name>A0A3N0C5H5_9MICC</name>
<dbReference type="OrthoDB" id="4942778at2"/>
<keyword evidence="2" id="KW-1133">Transmembrane helix</keyword>
<keyword evidence="4" id="KW-1185">Reference proteome</keyword>